<organism evidence="1 2">
    <name type="scientific">Polarella glacialis</name>
    <name type="common">Dinoflagellate</name>
    <dbReference type="NCBI Taxonomy" id="89957"/>
    <lineage>
        <taxon>Eukaryota</taxon>
        <taxon>Sar</taxon>
        <taxon>Alveolata</taxon>
        <taxon>Dinophyceae</taxon>
        <taxon>Suessiales</taxon>
        <taxon>Suessiaceae</taxon>
        <taxon>Polarella</taxon>
    </lineage>
</organism>
<feature type="non-terminal residue" evidence="1">
    <location>
        <position position="84"/>
    </location>
</feature>
<name>A0A813DZP1_POLGL</name>
<proteinExistence type="predicted"/>
<reference evidence="1" key="1">
    <citation type="submission" date="2021-02" db="EMBL/GenBank/DDBJ databases">
        <authorList>
            <person name="Dougan E. K."/>
            <person name="Rhodes N."/>
            <person name="Thang M."/>
            <person name="Chan C."/>
        </authorList>
    </citation>
    <scope>NUCLEOTIDE SEQUENCE</scope>
</reference>
<evidence type="ECO:0000313" key="2">
    <source>
        <dbReference type="Proteomes" id="UP000654075"/>
    </source>
</evidence>
<keyword evidence="2" id="KW-1185">Reference proteome</keyword>
<dbReference type="AlphaFoldDB" id="A0A813DZP1"/>
<sequence length="84" mass="8717">ARVEQPDPEMAWSALHKLVLRPTVSSGSQRLVRDLGPGVGKLLVIEGPNMALGIILNEHPVATLAVNLVAAGNHSAVRGPAGPQ</sequence>
<dbReference type="OrthoDB" id="205770at2759"/>
<comment type="caution">
    <text evidence="1">The sequence shown here is derived from an EMBL/GenBank/DDBJ whole genome shotgun (WGS) entry which is preliminary data.</text>
</comment>
<evidence type="ECO:0000313" key="1">
    <source>
        <dbReference type="EMBL" id="CAE8593403.1"/>
    </source>
</evidence>
<protein>
    <submittedName>
        <fullName evidence="1">Uncharacterized protein</fullName>
    </submittedName>
</protein>
<dbReference type="EMBL" id="CAJNNV010006310">
    <property type="protein sequence ID" value="CAE8593403.1"/>
    <property type="molecule type" value="Genomic_DNA"/>
</dbReference>
<gene>
    <name evidence="1" type="ORF">PGLA1383_LOCUS11998</name>
</gene>
<dbReference type="Proteomes" id="UP000654075">
    <property type="component" value="Unassembled WGS sequence"/>
</dbReference>
<accession>A0A813DZP1</accession>
<feature type="non-terminal residue" evidence="1">
    <location>
        <position position="1"/>
    </location>
</feature>